<protein>
    <submittedName>
        <fullName evidence="3">Uncharacterized protein</fullName>
    </submittedName>
</protein>
<proteinExistence type="predicted"/>
<evidence type="ECO:0000256" key="1">
    <source>
        <dbReference type="SAM" id="MobiDB-lite"/>
    </source>
</evidence>
<accession>K0TK85</accession>
<dbReference type="EMBL" id="AGNL01007707">
    <property type="protein sequence ID" value="EJK71057.1"/>
    <property type="molecule type" value="Genomic_DNA"/>
</dbReference>
<comment type="caution">
    <text evidence="3">The sequence shown here is derived from an EMBL/GenBank/DDBJ whole genome shotgun (WGS) entry which is preliminary data.</text>
</comment>
<evidence type="ECO:0000313" key="4">
    <source>
        <dbReference type="Proteomes" id="UP000266841"/>
    </source>
</evidence>
<keyword evidence="2" id="KW-0812">Transmembrane</keyword>
<sequence length="312" mass="34987">MKAHRAPSRRWQIIDYGDDGGGDERSVRGRRRNIAGLVAYYIGSDWTTQAIENVRSGKTVVNRPISLQLRGPGMQEGCADVLDGGPETTSRPPATEDGLINSQTAPATGEVLNDDSAALIVMLYLLLISFLSVGSIVLGSVIIVQYGFVVLLLLLLAISGMLLVVATVYTVITQDAKLSNARKKIKKWHVRVKDEIIKELQHFRDDMAAYSQGHLLLTYDTDFVDIGAEDRSTEFLETPEHFDSRKSEPEPARRRPKSVLFRFTLPFVSRMKRKTRNSKSTPRRTKPWNRKQKAKAFDHSERQSDYSAPSIV</sequence>
<reference evidence="3 4" key="1">
    <citation type="journal article" date="2012" name="Genome Biol.">
        <title>Genome and low-iron response of an oceanic diatom adapted to chronic iron limitation.</title>
        <authorList>
            <person name="Lommer M."/>
            <person name="Specht M."/>
            <person name="Roy A.S."/>
            <person name="Kraemer L."/>
            <person name="Andreson R."/>
            <person name="Gutowska M.A."/>
            <person name="Wolf J."/>
            <person name="Bergner S.V."/>
            <person name="Schilhabel M.B."/>
            <person name="Klostermeier U.C."/>
            <person name="Beiko R.G."/>
            <person name="Rosenstiel P."/>
            <person name="Hippler M."/>
            <person name="Laroche J."/>
        </authorList>
    </citation>
    <scope>NUCLEOTIDE SEQUENCE [LARGE SCALE GENOMIC DNA]</scope>
    <source>
        <strain evidence="3 4">CCMP1005</strain>
    </source>
</reference>
<dbReference type="Proteomes" id="UP000266841">
    <property type="component" value="Unassembled WGS sequence"/>
</dbReference>
<keyword evidence="2" id="KW-0472">Membrane</keyword>
<evidence type="ECO:0000256" key="2">
    <source>
        <dbReference type="SAM" id="Phobius"/>
    </source>
</evidence>
<keyword evidence="2" id="KW-1133">Transmembrane helix</keyword>
<feature type="compositionally biased region" description="Basic and acidic residues" evidence="1">
    <location>
        <begin position="295"/>
        <end position="304"/>
    </location>
</feature>
<feature type="transmembrane region" description="Helical" evidence="2">
    <location>
        <begin position="149"/>
        <end position="172"/>
    </location>
</feature>
<organism evidence="3 4">
    <name type="scientific">Thalassiosira oceanica</name>
    <name type="common">Marine diatom</name>
    <dbReference type="NCBI Taxonomy" id="159749"/>
    <lineage>
        <taxon>Eukaryota</taxon>
        <taxon>Sar</taxon>
        <taxon>Stramenopiles</taxon>
        <taxon>Ochrophyta</taxon>
        <taxon>Bacillariophyta</taxon>
        <taxon>Coscinodiscophyceae</taxon>
        <taxon>Thalassiosirophycidae</taxon>
        <taxon>Thalassiosirales</taxon>
        <taxon>Thalassiosiraceae</taxon>
        <taxon>Thalassiosira</taxon>
    </lineage>
</organism>
<feature type="region of interest" description="Disordered" evidence="1">
    <location>
        <begin position="270"/>
        <end position="312"/>
    </location>
</feature>
<name>K0TK85_THAOC</name>
<keyword evidence="4" id="KW-1185">Reference proteome</keyword>
<dbReference type="AlphaFoldDB" id="K0TK85"/>
<gene>
    <name evidence="3" type="ORF">THAOC_07538</name>
</gene>
<feature type="compositionally biased region" description="Basic residues" evidence="1">
    <location>
        <begin position="270"/>
        <end position="294"/>
    </location>
</feature>
<feature type="transmembrane region" description="Helical" evidence="2">
    <location>
        <begin position="121"/>
        <end position="143"/>
    </location>
</feature>
<evidence type="ECO:0000313" key="3">
    <source>
        <dbReference type="EMBL" id="EJK71057.1"/>
    </source>
</evidence>
<dbReference type="eggNOG" id="ENOG502T46H">
    <property type="taxonomic scope" value="Eukaryota"/>
</dbReference>